<dbReference type="AlphaFoldDB" id="A0A0A9GZY3"/>
<keyword evidence="2" id="KW-0812">Transmembrane</keyword>
<accession>A0A0A9GZY3</accession>
<feature type="transmembrane region" description="Helical" evidence="2">
    <location>
        <begin position="60"/>
        <end position="82"/>
    </location>
</feature>
<dbReference type="PANTHER" id="PTHR13325:SF3">
    <property type="entry name" value="MEMBRANE-BOUND TRANSCRIPTION FACTOR SITE-2 PROTEASE"/>
    <property type="match status" value="1"/>
</dbReference>
<keyword evidence="2" id="KW-0472">Membrane</keyword>
<dbReference type="PANTHER" id="PTHR13325">
    <property type="entry name" value="PROTEASE M50 MEMBRANE-BOUND TRANSCRIPTION FACTOR SITE 2 PROTEASE"/>
    <property type="match status" value="1"/>
</dbReference>
<protein>
    <submittedName>
        <fullName evidence="3">Uncharacterized protein</fullName>
    </submittedName>
</protein>
<evidence type="ECO:0000256" key="2">
    <source>
        <dbReference type="SAM" id="Phobius"/>
    </source>
</evidence>
<dbReference type="GO" id="GO:1905897">
    <property type="term" value="P:regulation of response to endoplasmic reticulum stress"/>
    <property type="evidence" value="ECO:0007669"/>
    <property type="project" value="TreeGrafter"/>
</dbReference>
<evidence type="ECO:0000256" key="1">
    <source>
        <dbReference type="SAM" id="MobiDB-lite"/>
    </source>
</evidence>
<dbReference type="GO" id="GO:0016020">
    <property type="term" value="C:membrane"/>
    <property type="evidence" value="ECO:0007669"/>
    <property type="project" value="InterPro"/>
</dbReference>
<reference evidence="3" key="1">
    <citation type="submission" date="2014-09" db="EMBL/GenBank/DDBJ databases">
        <authorList>
            <person name="Magalhaes I.L.F."/>
            <person name="Oliveira U."/>
            <person name="Santos F.R."/>
            <person name="Vidigal T.H.D.A."/>
            <person name="Brescovit A.D."/>
            <person name="Santos A.J."/>
        </authorList>
    </citation>
    <scope>NUCLEOTIDE SEQUENCE</scope>
    <source>
        <tissue evidence="3">Shoot tissue taken approximately 20 cm above the soil surface</tissue>
    </source>
</reference>
<feature type="region of interest" description="Disordered" evidence="1">
    <location>
        <begin position="1"/>
        <end position="24"/>
    </location>
</feature>
<feature type="transmembrane region" description="Helical" evidence="2">
    <location>
        <begin position="107"/>
        <end position="126"/>
    </location>
</feature>
<dbReference type="EMBL" id="GBRH01169765">
    <property type="protein sequence ID" value="JAE28131.1"/>
    <property type="molecule type" value="Transcribed_RNA"/>
</dbReference>
<name>A0A0A9GZY3_ARUDO</name>
<reference evidence="3" key="2">
    <citation type="journal article" date="2015" name="Data Brief">
        <title>Shoot transcriptome of the giant reed, Arundo donax.</title>
        <authorList>
            <person name="Barrero R.A."/>
            <person name="Guerrero F.D."/>
            <person name="Moolhuijzen P."/>
            <person name="Goolsby J.A."/>
            <person name="Tidwell J."/>
            <person name="Bellgard S.E."/>
            <person name="Bellgard M.I."/>
        </authorList>
    </citation>
    <scope>NUCLEOTIDE SEQUENCE</scope>
    <source>
        <tissue evidence="3">Shoot tissue taken approximately 20 cm above the soil surface</tissue>
    </source>
</reference>
<dbReference type="GO" id="GO:0004222">
    <property type="term" value="F:metalloendopeptidase activity"/>
    <property type="evidence" value="ECO:0007669"/>
    <property type="project" value="InterPro"/>
</dbReference>
<keyword evidence="2" id="KW-1133">Transmembrane helix</keyword>
<dbReference type="GO" id="GO:0005737">
    <property type="term" value="C:cytoplasm"/>
    <property type="evidence" value="ECO:0007669"/>
    <property type="project" value="TreeGrafter"/>
</dbReference>
<dbReference type="GO" id="GO:0031293">
    <property type="term" value="P:membrane protein intracellular domain proteolysis"/>
    <property type="evidence" value="ECO:0007669"/>
    <property type="project" value="TreeGrafter"/>
</dbReference>
<sequence length="152" mass="17329">MIGGAGRSRRRGRAPTALPTSPAARRTEPSVSCWYCDCKIYAFNDILFNLGWKYGGCVRAWFSIGVCFSLIALVGISLMLLWHSIGAFYFRNGSLIAWLQNLLVSRIWYFIFQLVTSTTHCAFLLVTDFRAQHIYNGHHNHHNINNLFYCSS</sequence>
<evidence type="ECO:0000313" key="3">
    <source>
        <dbReference type="EMBL" id="JAE28131.1"/>
    </source>
</evidence>
<dbReference type="InterPro" id="IPR001193">
    <property type="entry name" value="MBTPS2"/>
</dbReference>
<proteinExistence type="predicted"/>
<organism evidence="3">
    <name type="scientific">Arundo donax</name>
    <name type="common">Giant reed</name>
    <name type="synonym">Donax arundinaceus</name>
    <dbReference type="NCBI Taxonomy" id="35708"/>
    <lineage>
        <taxon>Eukaryota</taxon>
        <taxon>Viridiplantae</taxon>
        <taxon>Streptophyta</taxon>
        <taxon>Embryophyta</taxon>
        <taxon>Tracheophyta</taxon>
        <taxon>Spermatophyta</taxon>
        <taxon>Magnoliopsida</taxon>
        <taxon>Liliopsida</taxon>
        <taxon>Poales</taxon>
        <taxon>Poaceae</taxon>
        <taxon>PACMAD clade</taxon>
        <taxon>Arundinoideae</taxon>
        <taxon>Arundineae</taxon>
        <taxon>Arundo</taxon>
    </lineage>
</organism>